<dbReference type="AlphaFoldDB" id="A0A8X6WAF3"/>
<name>A0A8X6WAF3_TRICX</name>
<sequence length="97" mass="10690">MLRGPDSYLTHRLLALGIEVVSYEESSDGHAHLLVDKIYALAPPFSLSGYPEKNFFELCSFLTVLAVQEGKHVLDQAPEGVVMDGPAGVHRHHISTY</sequence>
<keyword evidence="2" id="KW-1185">Reference proteome</keyword>
<evidence type="ECO:0000313" key="2">
    <source>
        <dbReference type="Proteomes" id="UP000887159"/>
    </source>
</evidence>
<gene>
    <name evidence="1" type="ORF">TNCV_1629311</name>
</gene>
<comment type="caution">
    <text evidence="1">The sequence shown here is derived from an EMBL/GenBank/DDBJ whole genome shotgun (WGS) entry which is preliminary data.</text>
</comment>
<evidence type="ECO:0000313" key="1">
    <source>
        <dbReference type="EMBL" id="GFY30957.1"/>
    </source>
</evidence>
<protein>
    <submittedName>
        <fullName evidence="1">Uncharacterized protein</fullName>
    </submittedName>
</protein>
<reference evidence="1" key="1">
    <citation type="submission" date="2020-08" db="EMBL/GenBank/DDBJ databases">
        <title>Multicomponent nature underlies the extraordinary mechanical properties of spider dragline silk.</title>
        <authorList>
            <person name="Kono N."/>
            <person name="Nakamura H."/>
            <person name="Mori M."/>
            <person name="Yoshida Y."/>
            <person name="Ohtoshi R."/>
            <person name="Malay A.D."/>
            <person name="Moran D.A.P."/>
            <person name="Tomita M."/>
            <person name="Numata K."/>
            <person name="Arakawa K."/>
        </authorList>
    </citation>
    <scope>NUCLEOTIDE SEQUENCE</scope>
</reference>
<accession>A0A8X6WAF3</accession>
<dbReference type="EMBL" id="BMAU01021395">
    <property type="protein sequence ID" value="GFY30957.1"/>
    <property type="molecule type" value="Genomic_DNA"/>
</dbReference>
<dbReference type="Proteomes" id="UP000887159">
    <property type="component" value="Unassembled WGS sequence"/>
</dbReference>
<proteinExistence type="predicted"/>
<organism evidence="1 2">
    <name type="scientific">Trichonephila clavipes</name>
    <name type="common">Golden silk orbweaver</name>
    <name type="synonym">Nephila clavipes</name>
    <dbReference type="NCBI Taxonomy" id="2585209"/>
    <lineage>
        <taxon>Eukaryota</taxon>
        <taxon>Metazoa</taxon>
        <taxon>Ecdysozoa</taxon>
        <taxon>Arthropoda</taxon>
        <taxon>Chelicerata</taxon>
        <taxon>Arachnida</taxon>
        <taxon>Araneae</taxon>
        <taxon>Araneomorphae</taxon>
        <taxon>Entelegynae</taxon>
        <taxon>Araneoidea</taxon>
        <taxon>Nephilidae</taxon>
        <taxon>Trichonephila</taxon>
    </lineage>
</organism>